<feature type="chain" id="PRO_5002054386" evidence="1">
    <location>
        <begin position="25"/>
        <end position="132"/>
    </location>
</feature>
<feature type="signal peptide" evidence="1">
    <location>
        <begin position="1"/>
        <end position="24"/>
    </location>
</feature>
<name>A0A0B0EP81_9BACT</name>
<organism evidence="2 3">
    <name type="scientific">Candidatus Scalindua brodae</name>
    <dbReference type="NCBI Taxonomy" id="237368"/>
    <lineage>
        <taxon>Bacteria</taxon>
        <taxon>Pseudomonadati</taxon>
        <taxon>Planctomycetota</taxon>
        <taxon>Candidatus Brocadiia</taxon>
        <taxon>Candidatus Brocadiales</taxon>
        <taxon>Candidatus Scalinduaceae</taxon>
        <taxon>Candidatus Scalindua</taxon>
    </lineage>
</organism>
<evidence type="ECO:0000313" key="3">
    <source>
        <dbReference type="Proteomes" id="UP000030652"/>
    </source>
</evidence>
<proteinExistence type="predicted"/>
<gene>
    <name evidence="2" type="ORF">SCABRO_01287</name>
</gene>
<accession>A0A0B0EP81</accession>
<comment type="caution">
    <text evidence="2">The sequence shown here is derived from an EMBL/GenBank/DDBJ whole genome shotgun (WGS) entry which is preliminary data.</text>
</comment>
<dbReference type="Proteomes" id="UP000030652">
    <property type="component" value="Unassembled WGS sequence"/>
</dbReference>
<evidence type="ECO:0000256" key="1">
    <source>
        <dbReference type="SAM" id="SignalP"/>
    </source>
</evidence>
<keyword evidence="1" id="KW-0732">Signal</keyword>
<dbReference type="AlphaFoldDB" id="A0A0B0EP81"/>
<dbReference type="EMBL" id="JRYO01000085">
    <property type="protein sequence ID" value="KHE92898.1"/>
    <property type="molecule type" value="Genomic_DNA"/>
</dbReference>
<evidence type="ECO:0000313" key="2">
    <source>
        <dbReference type="EMBL" id="KHE92898.1"/>
    </source>
</evidence>
<protein>
    <submittedName>
        <fullName evidence="2">Uncharacterized protein</fullName>
    </submittedName>
</protein>
<sequence>MRSGSNVIFLVLAAMVLFCQVSFAGSQDMEAIKEDAVAVVLDMPPDGYSKEEIDDKLAQIMNAIPEIPNRYSNDEIDEKIAVVKSAIPVDSDNYTNEEIESMVAEVKESIPAPPDVYSKEEIKVRIRLLTMP</sequence>
<reference evidence="2 3" key="1">
    <citation type="submission" date="2014-10" db="EMBL/GenBank/DDBJ databases">
        <title>Draft genome of anammox bacterium scalindua brodae, obtained using differential coverage binning of sequence data from two enrichment reactors.</title>
        <authorList>
            <person name="Speth D.R."/>
            <person name="Russ L."/>
            <person name="Kartal B."/>
            <person name="Op den Camp H.J."/>
            <person name="Dutilh B.E."/>
            <person name="Jetten M.S."/>
        </authorList>
    </citation>
    <scope>NUCLEOTIDE SEQUENCE [LARGE SCALE GENOMIC DNA]</scope>
    <source>
        <strain evidence="2">RU1</strain>
    </source>
</reference>